<accession>A0A5D6W1A0</accession>
<dbReference type="Proteomes" id="UP000323646">
    <property type="component" value="Unassembled WGS sequence"/>
</dbReference>
<gene>
    <name evidence="1" type="ORF">FZ040_08390</name>
</gene>
<sequence length="95" mass="11291">MVVAVNNTTEKLFKFKNGKYNLKEKAVWKSKTAFIEDTLEVIIRESAHLEASVFAKCYYDINLKRSEMEDRYVLSYDDAVRYWKNYCDARVYQIA</sequence>
<evidence type="ECO:0000313" key="2">
    <source>
        <dbReference type="Proteomes" id="UP000323646"/>
    </source>
</evidence>
<dbReference type="RefSeq" id="WP_149171579.1">
    <property type="nucleotide sequence ID" value="NZ_VTOY01000006.1"/>
</dbReference>
<dbReference type="OrthoDB" id="1666313at2"/>
<keyword evidence="2" id="KW-1185">Reference proteome</keyword>
<proteinExistence type="predicted"/>
<protein>
    <submittedName>
        <fullName evidence="1">Uncharacterized protein</fullName>
    </submittedName>
</protein>
<evidence type="ECO:0000313" key="1">
    <source>
        <dbReference type="EMBL" id="TYZ22231.1"/>
    </source>
</evidence>
<organism evidence="1 2">
    <name type="scientific">Selenomonas ruminis</name>
    <dbReference type="NCBI Taxonomy" id="2593411"/>
    <lineage>
        <taxon>Bacteria</taxon>
        <taxon>Bacillati</taxon>
        <taxon>Bacillota</taxon>
        <taxon>Negativicutes</taxon>
        <taxon>Selenomonadales</taxon>
        <taxon>Selenomonadaceae</taxon>
        <taxon>Selenomonas</taxon>
    </lineage>
</organism>
<dbReference type="EMBL" id="VTOY01000006">
    <property type="protein sequence ID" value="TYZ22231.1"/>
    <property type="molecule type" value="Genomic_DNA"/>
</dbReference>
<comment type="caution">
    <text evidence="1">The sequence shown here is derived from an EMBL/GenBank/DDBJ whole genome shotgun (WGS) entry which is preliminary data.</text>
</comment>
<reference evidence="1 2" key="1">
    <citation type="submission" date="2019-08" db="EMBL/GenBank/DDBJ databases">
        <title>Selenomonas sp. mPRGC5 and Selenomonas sp. mPRGC8 isolated from ruminal fluid of dairy goat (Capra hircus).</title>
        <authorList>
            <person name="Poothong S."/>
            <person name="Nuengjamnong C."/>
            <person name="Tanasupawat S."/>
        </authorList>
    </citation>
    <scope>NUCLEOTIDE SEQUENCE [LARGE SCALE GENOMIC DNA]</scope>
    <source>
        <strain evidence="2">mPRGC5</strain>
    </source>
</reference>
<dbReference type="AlphaFoldDB" id="A0A5D6W1A0"/>
<name>A0A5D6W1A0_9FIRM</name>